<keyword evidence="6" id="KW-0067">ATP-binding</keyword>
<dbReference type="InterPro" id="IPR050187">
    <property type="entry name" value="Lipid_Phosphate_FormReg"/>
</dbReference>
<evidence type="ECO:0000256" key="9">
    <source>
        <dbReference type="SAM" id="MobiDB-lite"/>
    </source>
</evidence>
<keyword evidence="7" id="KW-0444">Lipid biosynthesis</keyword>
<keyword evidence="12" id="KW-1185">Reference proteome</keyword>
<dbReference type="SUPFAM" id="SSF111331">
    <property type="entry name" value="NAD kinase/diacylglycerol kinase-like"/>
    <property type="match status" value="1"/>
</dbReference>
<proteinExistence type="inferred from homology"/>
<keyword evidence="4" id="KW-0547">Nucleotide-binding</keyword>
<evidence type="ECO:0000256" key="5">
    <source>
        <dbReference type="ARBA" id="ARBA00022777"/>
    </source>
</evidence>
<reference evidence="11 12" key="1">
    <citation type="submission" date="2024-10" db="EMBL/GenBank/DDBJ databases">
        <title>The Natural Products Discovery Center: Release of the First 8490 Sequenced Strains for Exploring Actinobacteria Biosynthetic Diversity.</title>
        <authorList>
            <person name="Kalkreuter E."/>
            <person name="Kautsar S.A."/>
            <person name="Yang D."/>
            <person name="Bader C.D."/>
            <person name="Teijaro C.N."/>
            <person name="Fluegel L."/>
            <person name="Davis C.M."/>
            <person name="Simpson J.R."/>
            <person name="Lauterbach L."/>
            <person name="Steele A.D."/>
            <person name="Gui C."/>
            <person name="Meng S."/>
            <person name="Li G."/>
            <person name="Viehrig K."/>
            <person name="Ye F."/>
            <person name="Su P."/>
            <person name="Kiefer A.F."/>
            <person name="Nichols A."/>
            <person name="Cepeda A.J."/>
            <person name="Yan W."/>
            <person name="Fan B."/>
            <person name="Jiang Y."/>
            <person name="Adhikari A."/>
            <person name="Zheng C.-J."/>
            <person name="Schuster L."/>
            <person name="Cowan T.M."/>
            <person name="Smanski M.J."/>
            <person name="Chevrette M.G."/>
            <person name="De Carvalho L.P.S."/>
            <person name="Shen B."/>
        </authorList>
    </citation>
    <scope>NUCLEOTIDE SEQUENCE [LARGE SCALE GENOMIC DNA]</scope>
    <source>
        <strain evidence="11 12">NPDC000087</strain>
    </source>
</reference>
<evidence type="ECO:0000256" key="8">
    <source>
        <dbReference type="ARBA" id="ARBA00023264"/>
    </source>
</evidence>
<keyword evidence="7" id="KW-0594">Phospholipid biosynthesis</keyword>
<feature type="compositionally biased region" description="Basic and acidic residues" evidence="9">
    <location>
        <begin position="311"/>
        <end position="327"/>
    </location>
</feature>
<feature type="region of interest" description="Disordered" evidence="9">
    <location>
        <begin position="306"/>
        <end position="343"/>
    </location>
</feature>
<sequence length="343" mass="36685">MNSPASTRPPRAGALRSAVIVNPTKVPDLEQLRRTITDALAVAGWPEPMWLETTADDPGLGQTSRAVRDGAELVFACGGDGTVMACVTALAGTDVALAVLPAGTGNLLAVNLGLTGDIATGVEVVLQGGRRRIDVGSVGDQSFAVMAGMGFDAHMIDATNDTAKKHIGWLAYAAGAFQHLRDRPMRTRITLDDRPPFARRPRTVIVGNVGRLQGGMRLLSEAQPDDGLLDVAILSPRTLRHWLSLGWGVLRRKDTVARMETFTATRVEIRSNRVQPRQLDGDLIDPGKEMLITVRPKALLLCVPQPDTDPDLAHDAAATERDAERLRQATAADSGPPLRSPAQ</sequence>
<dbReference type="PANTHER" id="PTHR12358">
    <property type="entry name" value="SPHINGOSINE KINASE"/>
    <property type="match status" value="1"/>
</dbReference>
<dbReference type="Proteomes" id="UP001602245">
    <property type="component" value="Unassembled WGS sequence"/>
</dbReference>
<keyword evidence="3 11" id="KW-0808">Transferase</keyword>
<dbReference type="GO" id="GO:0016301">
    <property type="term" value="F:kinase activity"/>
    <property type="evidence" value="ECO:0007669"/>
    <property type="project" value="UniProtKB-KW"/>
</dbReference>
<dbReference type="Pfam" id="PF00781">
    <property type="entry name" value="DAGK_cat"/>
    <property type="match status" value="1"/>
</dbReference>
<evidence type="ECO:0000313" key="11">
    <source>
        <dbReference type="EMBL" id="MFF5289547.1"/>
    </source>
</evidence>
<dbReference type="InterPro" id="IPR017438">
    <property type="entry name" value="ATP-NAD_kinase_N"/>
</dbReference>
<protein>
    <submittedName>
        <fullName evidence="11">Diacylglycerol/lipid kinase family protein</fullName>
        <ecNumber evidence="11">2.7.1.-</ecNumber>
    </submittedName>
</protein>
<comment type="caution">
    <text evidence="11">The sequence shown here is derived from an EMBL/GenBank/DDBJ whole genome shotgun (WGS) entry which is preliminary data.</text>
</comment>
<keyword evidence="8" id="KW-1208">Phospholipid metabolism</keyword>
<keyword evidence="7" id="KW-0443">Lipid metabolism</keyword>
<dbReference type="PANTHER" id="PTHR12358:SF54">
    <property type="entry name" value="SPHINGOSINE KINASE RELATED PROTEIN"/>
    <property type="match status" value="1"/>
</dbReference>
<dbReference type="Gene3D" id="2.60.200.40">
    <property type="match status" value="1"/>
</dbReference>
<dbReference type="RefSeq" id="WP_020518390.1">
    <property type="nucleotide sequence ID" value="NZ_JBIAZU010000002.1"/>
</dbReference>
<dbReference type="EMBL" id="JBIAZU010000002">
    <property type="protein sequence ID" value="MFF5289547.1"/>
    <property type="molecule type" value="Genomic_DNA"/>
</dbReference>
<evidence type="ECO:0000313" key="12">
    <source>
        <dbReference type="Proteomes" id="UP001602245"/>
    </source>
</evidence>
<comment type="similarity">
    <text evidence="2">Belongs to the diacylglycerol/lipid kinase family.</text>
</comment>
<dbReference type="Pfam" id="PF19279">
    <property type="entry name" value="YegS_C"/>
    <property type="match status" value="1"/>
</dbReference>
<evidence type="ECO:0000256" key="7">
    <source>
        <dbReference type="ARBA" id="ARBA00023209"/>
    </source>
</evidence>
<evidence type="ECO:0000256" key="6">
    <source>
        <dbReference type="ARBA" id="ARBA00022840"/>
    </source>
</evidence>
<evidence type="ECO:0000256" key="2">
    <source>
        <dbReference type="ARBA" id="ARBA00005983"/>
    </source>
</evidence>
<name>A0ABW6WC71_9ACTN</name>
<evidence type="ECO:0000256" key="4">
    <source>
        <dbReference type="ARBA" id="ARBA00022741"/>
    </source>
</evidence>
<dbReference type="EC" id="2.7.1.-" evidence="11"/>
<evidence type="ECO:0000259" key="10">
    <source>
        <dbReference type="PROSITE" id="PS50146"/>
    </source>
</evidence>
<dbReference type="Gene3D" id="3.40.50.10330">
    <property type="entry name" value="Probable inorganic polyphosphate/atp-NAD kinase, domain 1"/>
    <property type="match status" value="1"/>
</dbReference>
<dbReference type="PROSITE" id="PS50146">
    <property type="entry name" value="DAGK"/>
    <property type="match status" value="1"/>
</dbReference>
<dbReference type="InterPro" id="IPR016064">
    <property type="entry name" value="NAD/diacylglycerol_kinase_sf"/>
</dbReference>
<dbReference type="SMART" id="SM00046">
    <property type="entry name" value="DAGKc"/>
    <property type="match status" value="1"/>
</dbReference>
<organism evidence="11 12">
    <name type="scientific">Paractinoplanes globisporus</name>
    <dbReference type="NCBI Taxonomy" id="113565"/>
    <lineage>
        <taxon>Bacteria</taxon>
        <taxon>Bacillati</taxon>
        <taxon>Actinomycetota</taxon>
        <taxon>Actinomycetes</taxon>
        <taxon>Micromonosporales</taxon>
        <taxon>Micromonosporaceae</taxon>
        <taxon>Paractinoplanes</taxon>
    </lineage>
</organism>
<evidence type="ECO:0000256" key="3">
    <source>
        <dbReference type="ARBA" id="ARBA00022679"/>
    </source>
</evidence>
<evidence type="ECO:0000256" key="1">
    <source>
        <dbReference type="ARBA" id="ARBA00001946"/>
    </source>
</evidence>
<dbReference type="InterPro" id="IPR001206">
    <property type="entry name" value="Diacylglycerol_kinase_cat_dom"/>
</dbReference>
<gene>
    <name evidence="11" type="ORF">ACFY35_08920</name>
</gene>
<feature type="domain" description="DAGKc" evidence="10">
    <location>
        <begin position="12"/>
        <end position="142"/>
    </location>
</feature>
<accession>A0ABW6WC71</accession>
<keyword evidence="5 11" id="KW-0418">Kinase</keyword>
<comment type="cofactor">
    <cofactor evidence="1">
        <name>Mg(2+)</name>
        <dbReference type="ChEBI" id="CHEBI:18420"/>
    </cofactor>
</comment>
<dbReference type="InterPro" id="IPR045540">
    <property type="entry name" value="YegS/DAGK_C"/>
</dbReference>